<protein>
    <recommendedName>
        <fullName evidence="3">Spherulation-specific family 4</fullName>
    </recommendedName>
</protein>
<dbReference type="PANTHER" id="PTHR35040:SF9">
    <property type="entry name" value="4-LIKE CELL SURFACE PROTEIN, PUTATIVE (AFU_ORTHOLOGUE AFUA_4G14080)-RELATED"/>
    <property type="match status" value="1"/>
</dbReference>
<gene>
    <name evidence="1" type="ORF">K461DRAFT_217328</name>
</gene>
<evidence type="ECO:0000313" key="2">
    <source>
        <dbReference type="Proteomes" id="UP000799439"/>
    </source>
</evidence>
<dbReference type="InterPro" id="IPR021986">
    <property type="entry name" value="Spherulin4"/>
</dbReference>
<evidence type="ECO:0000313" key="1">
    <source>
        <dbReference type="EMBL" id="KAF2150242.1"/>
    </source>
</evidence>
<comment type="caution">
    <text evidence="1">The sequence shown here is derived from an EMBL/GenBank/DDBJ whole genome shotgun (WGS) entry which is preliminary data.</text>
</comment>
<sequence>LRIQVPLYIYPTPTSWAPLFTAISSHPSLQFDLVVNPANGPGTTPLPDANYIAQLTRLRSYPNVAVYGYVHVSWAERSLESVQADIRRYEGWNTSSAPEAATHLDGIFVDEAPWHARSVGYMSSLATYVRRTLTRGAVVWTNPGCPVAQEYYKHADRITAFEASFADWVDRGGLGQGFEGGGKEKRKTGVMVHSCP</sequence>
<dbReference type="Proteomes" id="UP000799439">
    <property type="component" value="Unassembled WGS sequence"/>
</dbReference>
<reference evidence="1" key="1">
    <citation type="journal article" date="2020" name="Stud. Mycol.">
        <title>101 Dothideomycetes genomes: a test case for predicting lifestyles and emergence of pathogens.</title>
        <authorList>
            <person name="Haridas S."/>
            <person name="Albert R."/>
            <person name="Binder M."/>
            <person name="Bloem J."/>
            <person name="Labutti K."/>
            <person name="Salamov A."/>
            <person name="Andreopoulos B."/>
            <person name="Baker S."/>
            <person name="Barry K."/>
            <person name="Bills G."/>
            <person name="Bluhm B."/>
            <person name="Cannon C."/>
            <person name="Castanera R."/>
            <person name="Culley D."/>
            <person name="Daum C."/>
            <person name="Ezra D."/>
            <person name="Gonzalez J."/>
            <person name="Henrissat B."/>
            <person name="Kuo A."/>
            <person name="Liang C."/>
            <person name="Lipzen A."/>
            <person name="Lutzoni F."/>
            <person name="Magnuson J."/>
            <person name="Mondo S."/>
            <person name="Nolan M."/>
            <person name="Ohm R."/>
            <person name="Pangilinan J."/>
            <person name="Park H.-J."/>
            <person name="Ramirez L."/>
            <person name="Alfaro M."/>
            <person name="Sun H."/>
            <person name="Tritt A."/>
            <person name="Yoshinaga Y."/>
            <person name="Zwiers L.-H."/>
            <person name="Turgeon B."/>
            <person name="Goodwin S."/>
            <person name="Spatafora J."/>
            <person name="Crous P."/>
            <person name="Grigoriev I."/>
        </authorList>
    </citation>
    <scope>NUCLEOTIDE SEQUENCE</scope>
    <source>
        <strain evidence="1">CBS 260.36</strain>
    </source>
</reference>
<dbReference type="AlphaFoldDB" id="A0A9P4IYN7"/>
<evidence type="ECO:0008006" key="3">
    <source>
        <dbReference type="Google" id="ProtNLM"/>
    </source>
</evidence>
<feature type="non-terminal residue" evidence="1">
    <location>
        <position position="1"/>
    </location>
</feature>
<dbReference type="EMBL" id="ML996090">
    <property type="protein sequence ID" value="KAF2150242.1"/>
    <property type="molecule type" value="Genomic_DNA"/>
</dbReference>
<keyword evidence="2" id="KW-1185">Reference proteome</keyword>
<name>A0A9P4IYN7_9PEZI</name>
<proteinExistence type="predicted"/>
<accession>A0A9P4IYN7</accession>
<dbReference type="OrthoDB" id="5342184at2759"/>
<organism evidence="1 2">
    <name type="scientific">Myriangium duriaei CBS 260.36</name>
    <dbReference type="NCBI Taxonomy" id="1168546"/>
    <lineage>
        <taxon>Eukaryota</taxon>
        <taxon>Fungi</taxon>
        <taxon>Dikarya</taxon>
        <taxon>Ascomycota</taxon>
        <taxon>Pezizomycotina</taxon>
        <taxon>Dothideomycetes</taxon>
        <taxon>Dothideomycetidae</taxon>
        <taxon>Myriangiales</taxon>
        <taxon>Myriangiaceae</taxon>
        <taxon>Myriangium</taxon>
    </lineage>
</organism>
<dbReference type="PANTHER" id="PTHR35040">
    <property type="match status" value="1"/>
</dbReference>
<dbReference type="Pfam" id="PF12138">
    <property type="entry name" value="Spherulin4"/>
    <property type="match status" value="1"/>
</dbReference>
<feature type="non-terminal residue" evidence="1">
    <location>
        <position position="196"/>
    </location>
</feature>